<accession>A0A1C3II36</accession>
<protein>
    <submittedName>
        <fullName evidence="1">Uncharacterized protein</fullName>
    </submittedName>
</protein>
<comment type="caution">
    <text evidence="1">The sequence shown here is derived from an EMBL/GenBank/DDBJ whole genome shotgun (WGS) entry which is preliminary data.</text>
</comment>
<evidence type="ECO:0000313" key="2">
    <source>
        <dbReference type="Proteomes" id="UP000235405"/>
    </source>
</evidence>
<dbReference type="Proteomes" id="UP000235405">
    <property type="component" value="Unassembled WGS sequence"/>
</dbReference>
<evidence type="ECO:0000313" key="1">
    <source>
        <dbReference type="EMBL" id="PMF32397.1"/>
    </source>
</evidence>
<reference evidence="2" key="1">
    <citation type="submission" date="2016-07" db="EMBL/GenBank/DDBJ databases">
        <title>Nontailed viruses are major unrecognized killers of bacteria in the ocean.</title>
        <authorList>
            <person name="Kauffman K."/>
            <person name="Hussain F."/>
            <person name="Yang J."/>
            <person name="Arevalo P."/>
            <person name="Brown J."/>
            <person name="Cutler M."/>
            <person name="Kelly L."/>
            <person name="Polz M.F."/>
        </authorList>
    </citation>
    <scope>NUCLEOTIDE SEQUENCE [LARGE SCALE GENOMIC DNA]</scope>
    <source>
        <strain evidence="2">10N.286.54.F3</strain>
    </source>
</reference>
<dbReference type="AlphaFoldDB" id="A0A1C3II36"/>
<organism evidence="1 2">
    <name type="scientific">Vibrio splendidus</name>
    <dbReference type="NCBI Taxonomy" id="29497"/>
    <lineage>
        <taxon>Bacteria</taxon>
        <taxon>Pseudomonadati</taxon>
        <taxon>Pseudomonadota</taxon>
        <taxon>Gammaproteobacteria</taxon>
        <taxon>Vibrionales</taxon>
        <taxon>Vibrionaceae</taxon>
        <taxon>Vibrio</taxon>
    </lineage>
</organism>
<sequence length="218" mass="24607">MKKTIALVSVTACLSPFAYADNSNVITGESPEGVYVQYQSTNQVNESMKQEGFALHRCGINTLRNDIQVNQGLDVPHSQIQCVYSKPGQSTSDESELLYWHLNILYSMENENFIAENEFAERYTSEIYTHSPEYLLDIGPNYYRQRSEVEALGMKVGECNLQKIYYFSAPTEESYLSDIASCPVYKADGELSGNITVEINHTPANLGYSERLVNFYAI</sequence>
<name>A0A1C3II36_VIBSP</name>
<dbReference type="RefSeq" id="WP_017095197.1">
    <property type="nucleotide sequence ID" value="NZ_CAWNXJ010000001.1"/>
</dbReference>
<gene>
    <name evidence="1" type="ORF">BCV19_22680</name>
</gene>
<proteinExistence type="predicted"/>
<dbReference type="EMBL" id="MCSW01000032">
    <property type="protein sequence ID" value="PMF32397.1"/>
    <property type="molecule type" value="Genomic_DNA"/>
</dbReference>